<dbReference type="EMBL" id="CP132976">
    <property type="protein sequence ID" value="WMD21212.1"/>
    <property type="molecule type" value="Genomic_DNA"/>
</dbReference>
<dbReference type="PROSITE" id="PS50005">
    <property type="entry name" value="TPR"/>
    <property type="match status" value="1"/>
</dbReference>
<keyword evidence="4" id="KW-0732">Signal</keyword>
<evidence type="ECO:0000256" key="4">
    <source>
        <dbReference type="SAM" id="SignalP"/>
    </source>
</evidence>
<dbReference type="InterPro" id="IPR011990">
    <property type="entry name" value="TPR-like_helical_dom_sf"/>
</dbReference>
<dbReference type="Proteomes" id="UP001234798">
    <property type="component" value="Chromosome"/>
</dbReference>
<protein>
    <submittedName>
        <fullName evidence="5">Tetratricopeptide repeat protein</fullName>
    </submittedName>
</protein>
<organism evidence="5 6">
    <name type="scientific">Achromobacter seleniivolatilans</name>
    <dbReference type="NCBI Taxonomy" id="3047478"/>
    <lineage>
        <taxon>Bacteria</taxon>
        <taxon>Pseudomonadati</taxon>
        <taxon>Pseudomonadota</taxon>
        <taxon>Betaproteobacteria</taxon>
        <taxon>Burkholderiales</taxon>
        <taxon>Alcaligenaceae</taxon>
        <taxon>Achromobacter</taxon>
    </lineage>
</organism>
<gene>
    <name evidence="5" type="ORF">RAS12_02255</name>
</gene>
<feature type="chain" id="PRO_5045741204" evidence="4">
    <location>
        <begin position="25"/>
        <end position="251"/>
    </location>
</feature>
<evidence type="ECO:0000313" key="6">
    <source>
        <dbReference type="Proteomes" id="UP001234798"/>
    </source>
</evidence>
<keyword evidence="2 3" id="KW-0802">TPR repeat</keyword>
<dbReference type="Gene3D" id="1.25.40.10">
    <property type="entry name" value="Tetratricopeptide repeat domain"/>
    <property type="match status" value="1"/>
</dbReference>
<evidence type="ECO:0000256" key="1">
    <source>
        <dbReference type="ARBA" id="ARBA00022737"/>
    </source>
</evidence>
<dbReference type="PANTHER" id="PTHR44858:SF1">
    <property type="entry name" value="UDP-N-ACETYLGLUCOSAMINE--PEPTIDE N-ACETYLGLUCOSAMINYLTRANSFERASE SPINDLY-RELATED"/>
    <property type="match status" value="1"/>
</dbReference>
<evidence type="ECO:0000256" key="3">
    <source>
        <dbReference type="PROSITE-ProRule" id="PRU00339"/>
    </source>
</evidence>
<dbReference type="SUPFAM" id="SSF48452">
    <property type="entry name" value="TPR-like"/>
    <property type="match status" value="1"/>
</dbReference>
<reference evidence="5 6" key="1">
    <citation type="submission" date="2023-08" db="EMBL/GenBank/DDBJ databases">
        <title>Achromobacter seleniivolatilans sp. nov., isolated from seleniferous soil.</title>
        <authorList>
            <person name="Zhang S."/>
            <person name="Li K."/>
            <person name="Peng J."/>
            <person name="Zhao Q."/>
            <person name="Wang H."/>
            <person name="Guo Y."/>
        </authorList>
    </citation>
    <scope>NUCLEOTIDE SEQUENCE [LARGE SCALE GENOMIC DNA]</scope>
    <source>
        <strain evidence="5 6">R39</strain>
    </source>
</reference>
<dbReference type="RefSeq" id="WP_306944877.1">
    <property type="nucleotide sequence ID" value="NZ_CP132976.1"/>
</dbReference>
<dbReference type="SMART" id="SM00028">
    <property type="entry name" value="TPR"/>
    <property type="match status" value="3"/>
</dbReference>
<evidence type="ECO:0000256" key="2">
    <source>
        <dbReference type="ARBA" id="ARBA00022803"/>
    </source>
</evidence>
<dbReference type="PANTHER" id="PTHR44858">
    <property type="entry name" value="TETRATRICOPEPTIDE REPEAT PROTEIN 6"/>
    <property type="match status" value="1"/>
</dbReference>
<proteinExistence type="predicted"/>
<keyword evidence="6" id="KW-1185">Reference proteome</keyword>
<keyword evidence="1" id="KW-0677">Repeat</keyword>
<feature type="repeat" description="TPR" evidence="3">
    <location>
        <begin position="157"/>
        <end position="190"/>
    </location>
</feature>
<name>A0ABY9M5W5_9BURK</name>
<dbReference type="Pfam" id="PF13181">
    <property type="entry name" value="TPR_8"/>
    <property type="match status" value="1"/>
</dbReference>
<dbReference type="PROSITE" id="PS51257">
    <property type="entry name" value="PROKAR_LIPOPROTEIN"/>
    <property type="match status" value="1"/>
</dbReference>
<evidence type="ECO:0000313" key="5">
    <source>
        <dbReference type="EMBL" id="WMD21212.1"/>
    </source>
</evidence>
<accession>A0ABY9M5W5</accession>
<dbReference type="InterPro" id="IPR019734">
    <property type="entry name" value="TPR_rpt"/>
</dbReference>
<feature type="signal peptide" evidence="4">
    <location>
        <begin position="1"/>
        <end position="24"/>
    </location>
</feature>
<dbReference type="InterPro" id="IPR050498">
    <property type="entry name" value="Ycf3"/>
</dbReference>
<sequence length="251" mass="27775">MKPLILATLAVPLALLSACTASQGADLVERTPTSQASPCTQTSNLKFTEDSEGFKDPDHAIRLLSTCLSSWPDAPTRYRALTLQTRAVAHRQKKDYTHAIADLEESLRLAPARTGWDIIGLASDYRDGGQPERAVELLRTMLQDNMGLRGKGTPPGMPSYYHLGRSLLALQQWSSAADAFSEGMNYQPDYVWAYAYRSLAYDRMEQSGLAQADLDKVRSLIGKSKPDARKRDGQILQEPPFVELLTKYPGN</sequence>